<reference evidence="8" key="1">
    <citation type="submission" date="2016-10" db="EMBL/GenBank/DDBJ databases">
        <authorList>
            <person name="Chevignon G."/>
        </authorList>
    </citation>
    <scope>NUCLEOTIDE SEQUENCE [LARGE SCALE GENOMIC DNA]</scope>
    <source>
        <strain evidence="8">A2C</strain>
        <plasmid evidence="8">phda2c.1</plasmid>
    </source>
</reference>
<keyword evidence="3" id="KW-0843">Virulence</keyword>
<dbReference type="InterPro" id="IPR022045">
    <property type="entry name" value="TcdB_toxin_mid/N"/>
</dbReference>
<accession>A0A2D3TAQ2</accession>
<comment type="subcellular location">
    <subcellularLocation>
        <location evidence="1">Secreted</location>
    </subcellularLocation>
</comment>
<sequence length="1428" mass="157404">MQNSDTLQLNAPSLPAGGGTINGLKGDMAGAGPDGAASLSVPLPISSGRGYAPALTLNYHSRAGNGPFGIGWDIGLAAIRRRTRKGVPAYKETDEFTGPDGEVLVPALTSDGQAVIRTADTLINAKLSQPYTVRTYRSRLERDFSCFEYWQSPASGHADFWVIYSPDGQVHLLGRNPQARLSYPQQPSQTAGWLQESSVSATGEQIYYQYRAEDEMGCEAAEKTAHPAATAQRYLVAVYYGNRHAGRSLPALTEIPTENAWLFILTLDYGERAQALATAPIWHSPGAGAWACRQDVFSDYGYGFELRTRRLCHQVLMFHRLATLAGSAKGGDTPALISCLQLTYQESPTISTLISVQQRAYAPDGTACTLPPITFGWQTFTPPTTPAWQSQNDWGHFTPLQPYQWVDLNGEGLAGLLYRDNDAWWYRSPIRVHKANDPNAVSWGGATCLPTLPSLQKGGTLTDLNGDGRLQWLVTTPTVAGHYDRTSEGDWLHFTPLSALPTEYFHPRAQLADIIGAGLSDMVLIGPRSVRLYVGTEAGWKTGQTVMQLDGITLPVAGADARTLVAFSDLPGTGQQHLVAVTADGVRYWPNLGHGHFGQPITVPGFHQPAPAFHPDRVFLADIDGSGTTDLIYVHPDHLAIYLNQSGNRFAPPFSVPLPEQVRYDSTSGLQVADIQGLGIASLLLTTAHPTPRHWVCHLAQDKPWLLNSMNNHLGARHTLHYRSSAQFWLDEKAAVLAKGNPTPPSYLPFALHTLWRSEIEDDITGNRLVSQVRYQHGVWDGQEREFRSFGFVEVHDTDTASSRGTAAEVNSPTITRRWFATGLPAVDNRLPDEYWQGDTAAFARFSARFTTGSREHETAFTPDTPTAFWLNRATKGLLLRSELYGADGSQQAAIPYTVTENRPQVRLIETRGAMPVVWPVMVESRTYVYERVSNDPQCSQVVLLASDENGLPLRQVTLNYPRRAKPAVNPYPDTLPTTLFASSDDDQQHPLRLTLQQSRLHTLKDTVKGVWLLGVPDATRNDGFVHPASAAPAAGLTLEALQKTNGLMTDKAAVFAGQQQAWYLDAQDKPTLKPTDLPPKVAFAETAVLDEALVNALAQDITTDALTRAGYQQTGYLFPRGPEKTAKLWVARQGYATYASAEHFWLPVTYRDTLLTAPVTVTRDPHDCVVTQYQDAAGLTTRAEYDWRFLTPVKVTDANDNVHTVTLDALGRVITARFHGTEAGKPVGYRNKPVTLPTDVNTALALTAPLPVAQLMLYVPDSRMKNAGDAERLPPHILTLTTDRYDDDPAQQIRQQVIFSDGLGRLLQTAIRQAPGDAWQRDANGALVKGPDGKPLSAFTTFRWLVTGRTEYDNKGQAIRTYQPYFLNDWRYVSDDSARTDLIADTHDYDPTGRVWQVKTTKGYLKRVYFTPWWVAREDENDTAATL</sequence>
<dbReference type="GO" id="GO:0005737">
    <property type="term" value="C:cytoplasm"/>
    <property type="evidence" value="ECO:0007669"/>
    <property type="project" value="InterPro"/>
</dbReference>
<evidence type="ECO:0000256" key="4">
    <source>
        <dbReference type="SAM" id="MobiDB-lite"/>
    </source>
</evidence>
<evidence type="ECO:0000313" key="7">
    <source>
        <dbReference type="EMBL" id="ATW30778.1"/>
    </source>
</evidence>
<geneLocation type="plasmid" evidence="8">
    <name>phda2c.1</name>
</geneLocation>
<gene>
    <name evidence="7" type="ORF">BJP41_09845</name>
</gene>
<feature type="region of interest" description="Disordered" evidence="4">
    <location>
        <begin position="1"/>
        <end position="20"/>
    </location>
</feature>
<dbReference type="Proteomes" id="UP000230008">
    <property type="component" value="Plasmid pHDA2C.1"/>
</dbReference>
<evidence type="ECO:0000259" key="6">
    <source>
        <dbReference type="Pfam" id="PF12256"/>
    </source>
</evidence>
<dbReference type="EMBL" id="CP017607">
    <property type="protein sequence ID" value="ATW30778.1"/>
    <property type="molecule type" value="Genomic_DNA"/>
</dbReference>
<feature type="compositionally biased region" description="Polar residues" evidence="4">
    <location>
        <begin position="1"/>
        <end position="11"/>
    </location>
</feature>
<keyword evidence="7" id="KW-0614">Plasmid</keyword>
<evidence type="ECO:0000256" key="3">
    <source>
        <dbReference type="ARBA" id="ARBA00023026"/>
    </source>
</evidence>
<dbReference type="Pfam" id="PF12256">
    <property type="entry name" value="TcdB_toxin_midN"/>
    <property type="match status" value="1"/>
</dbReference>
<keyword evidence="2" id="KW-0964">Secreted</keyword>
<evidence type="ECO:0000259" key="5">
    <source>
        <dbReference type="Pfam" id="PF12255"/>
    </source>
</evidence>
<evidence type="ECO:0000313" key="8">
    <source>
        <dbReference type="Proteomes" id="UP000230008"/>
    </source>
</evidence>
<dbReference type="InterPro" id="IPR028994">
    <property type="entry name" value="Integrin_alpha_N"/>
</dbReference>
<organism evidence="7 8">
    <name type="scientific">Candidatus Williamhamiltonella defendens</name>
    <dbReference type="NCBI Taxonomy" id="138072"/>
    <lineage>
        <taxon>Bacteria</taxon>
        <taxon>Pseudomonadati</taxon>
        <taxon>Pseudomonadota</taxon>
        <taxon>Gammaproteobacteria</taxon>
        <taxon>Enterobacterales</taxon>
        <taxon>Enterobacteriaceae</taxon>
        <taxon>aphid secondary symbionts</taxon>
        <taxon>Candidatus Williamhamiltonella</taxon>
    </lineage>
</organism>
<dbReference type="GO" id="GO:0005576">
    <property type="term" value="C:extracellular region"/>
    <property type="evidence" value="ECO:0007669"/>
    <property type="project" value="UniProtKB-SubCell"/>
</dbReference>
<dbReference type="InterPro" id="IPR022044">
    <property type="entry name" value="TcdB_toxin_mid/C"/>
</dbReference>
<protein>
    <submittedName>
        <fullName evidence="7">Virulence protein</fullName>
    </submittedName>
</protein>
<name>A0A2D3TAQ2_9ENTR</name>
<dbReference type="InterPro" id="IPR003284">
    <property type="entry name" value="Sal_SpvB"/>
</dbReference>
<dbReference type="PRINTS" id="PR01341">
    <property type="entry name" value="SALSPVBPROT"/>
</dbReference>
<evidence type="ECO:0000256" key="2">
    <source>
        <dbReference type="ARBA" id="ARBA00022525"/>
    </source>
</evidence>
<dbReference type="RefSeq" id="WP_100103754.1">
    <property type="nucleotide sequence ID" value="NZ_CAWNMT010000002.1"/>
</dbReference>
<reference evidence="8" key="2">
    <citation type="submission" date="2017-11" db="EMBL/GenBank/DDBJ databases">
        <title>PacBio sequencing of new strain of the secondary endosymbiont Candidatus Hamiltonella defensa.</title>
        <authorList>
            <person name="Strand M.R."/>
            <person name="Oliver K."/>
        </authorList>
    </citation>
    <scope>NUCLEOTIDE SEQUENCE [LARGE SCALE GENOMIC DNA]</scope>
    <source>
        <strain evidence="8">A2C</strain>
        <plasmid evidence="8">phda2c.1</plasmid>
    </source>
</reference>
<feature type="domain" description="Insecticide toxin TcdB middle/C-terminal" evidence="5">
    <location>
        <begin position="870"/>
        <end position="1015"/>
    </location>
</feature>
<dbReference type="SUPFAM" id="SSF69318">
    <property type="entry name" value="Integrin alpha N-terminal domain"/>
    <property type="match status" value="1"/>
</dbReference>
<dbReference type="Pfam" id="PF12255">
    <property type="entry name" value="TcdB_toxin_midC"/>
    <property type="match status" value="1"/>
</dbReference>
<evidence type="ECO:0000256" key="1">
    <source>
        <dbReference type="ARBA" id="ARBA00004613"/>
    </source>
</evidence>
<dbReference type="Pfam" id="PF03534">
    <property type="entry name" value="SpvB"/>
    <property type="match status" value="1"/>
</dbReference>
<feature type="domain" description="Insecticide toxin TcdB middle/N-terminal" evidence="6">
    <location>
        <begin position="644"/>
        <end position="806"/>
    </location>
</feature>
<proteinExistence type="predicted"/>